<dbReference type="AlphaFoldDB" id="A0A9P8GF25"/>
<reference evidence="3" key="2">
    <citation type="submission" date="2021-08" db="EMBL/GenBank/DDBJ databases">
        <authorList>
            <person name="Gostincar C."/>
            <person name="Sun X."/>
            <person name="Song Z."/>
            <person name="Gunde-Cimerman N."/>
        </authorList>
    </citation>
    <scope>NUCLEOTIDE SEQUENCE</scope>
    <source>
        <strain evidence="3">EXF-8016</strain>
    </source>
</reference>
<organism evidence="3 4">
    <name type="scientific">Aureobasidium melanogenum</name>
    <name type="common">Aureobasidium pullulans var. melanogenum</name>
    <dbReference type="NCBI Taxonomy" id="46634"/>
    <lineage>
        <taxon>Eukaryota</taxon>
        <taxon>Fungi</taxon>
        <taxon>Dikarya</taxon>
        <taxon>Ascomycota</taxon>
        <taxon>Pezizomycotina</taxon>
        <taxon>Dothideomycetes</taxon>
        <taxon>Dothideomycetidae</taxon>
        <taxon>Dothideales</taxon>
        <taxon>Saccotheciaceae</taxon>
        <taxon>Aureobasidium</taxon>
    </lineage>
</organism>
<sequence length="128" mass="14764">MGKLIKNHLARLIIMTAAMYHIAASLHGFFWPKFFFDFLTKNFDPAVKPVPILQTINLIFAFINLAWEWPLEFLAGTAIHRSLELRILLLPLLRSLLLGVYRWRGDLREALDVTAKTKPSEAIRTDMT</sequence>
<feature type="domain" description="DUF7727" evidence="2">
    <location>
        <begin position="1"/>
        <end position="95"/>
    </location>
</feature>
<gene>
    <name evidence="3" type="ORF">KCV03_g5642</name>
</gene>
<keyword evidence="1" id="KW-0472">Membrane</keyword>
<dbReference type="EMBL" id="JAHFYH010000038">
    <property type="protein sequence ID" value="KAH0220387.1"/>
    <property type="molecule type" value="Genomic_DNA"/>
</dbReference>
<keyword evidence="1" id="KW-1133">Transmembrane helix</keyword>
<dbReference type="PANTHER" id="PTHR40629">
    <property type="entry name" value="PRO41 PROTEIN"/>
    <property type="match status" value="1"/>
</dbReference>
<dbReference type="OrthoDB" id="2110422at2759"/>
<evidence type="ECO:0000313" key="3">
    <source>
        <dbReference type="EMBL" id="KAH0220387.1"/>
    </source>
</evidence>
<dbReference type="Pfam" id="PF24853">
    <property type="entry name" value="DUF7727"/>
    <property type="match status" value="1"/>
</dbReference>
<comment type="caution">
    <text evidence="3">The sequence shown here is derived from an EMBL/GenBank/DDBJ whole genome shotgun (WGS) entry which is preliminary data.</text>
</comment>
<reference evidence="3" key="1">
    <citation type="journal article" date="2021" name="J Fungi (Basel)">
        <title>Virulence traits and population genomics of the black yeast Aureobasidium melanogenum.</title>
        <authorList>
            <person name="Cernosa A."/>
            <person name="Sun X."/>
            <person name="Gostincar C."/>
            <person name="Fang C."/>
            <person name="Gunde-Cimerman N."/>
            <person name="Song Z."/>
        </authorList>
    </citation>
    <scope>NUCLEOTIDE SEQUENCE</scope>
    <source>
        <strain evidence="3">EXF-8016</strain>
    </source>
</reference>
<name>A0A9P8GF25_AURME</name>
<feature type="non-terminal residue" evidence="3">
    <location>
        <position position="128"/>
    </location>
</feature>
<dbReference type="Proteomes" id="UP000767238">
    <property type="component" value="Unassembled WGS sequence"/>
</dbReference>
<evidence type="ECO:0000259" key="2">
    <source>
        <dbReference type="Pfam" id="PF24853"/>
    </source>
</evidence>
<evidence type="ECO:0000256" key="1">
    <source>
        <dbReference type="SAM" id="Phobius"/>
    </source>
</evidence>
<accession>A0A9P8GF25</accession>
<dbReference type="InterPro" id="IPR056144">
    <property type="entry name" value="DUF7727"/>
</dbReference>
<proteinExistence type="predicted"/>
<keyword evidence="1" id="KW-0812">Transmembrane</keyword>
<dbReference type="PANTHER" id="PTHR40629:SF1">
    <property type="entry name" value="PRO41 PROTEIN"/>
    <property type="match status" value="1"/>
</dbReference>
<evidence type="ECO:0000313" key="4">
    <source>
        <dbReference type="Proteomes" id="UP000767238"/>
    </source>
</evidence>
<protein>
    <recommendedName>
        <fullName evidence="2">DUF7727 domain-containing protein</fullName>
    </recommendedName>
</protein>
<feature type="transmembrane region" description="Helical" evidence="1">
    <location>
        <begin position="12"/>
        <end position="31"/>
    </location>
</feature>